<sequence>MNDLTELRDLFADKAHATADRLAPARAALLAEARTKRRPWARPVGLRRLMLAGGLVAAMTAGVIAVQTFNPAAPASAAEVLRLAAEAASATPWPEPRDDQYLHYERIAETRSENGVPNVGPRHITGEVWESVDGSRPELWWHKPSKSHPQDREYKELLTRCPSGPGAGRSAYADLRGWPTDQEQLRHKLAELGNKMVLKKDTATQIWRAVVSVLGSPIPPKQQAAIFKIAATLPGIETEELKDVTGTSGIAVTRVDNRGPGGAISRESLIFDKTSYVLLGGQELALGQGRELWSITRPQIIDVLPAWSKSLKPRGCA</sequence>
<dbReference type="InterPro" id="IPR047789">
    <property type="entry name" value="CU044_5270-like"/>
</dbReference>
<evidence type="ECO:0000313" key="2">
    <source>
        <dbReference type="EMBL" id="MDP9841748.1"/>
    </source>
</evidence>
<gene>
    <name evidence="2" type="ORF">J2853_000959</name>
</gene>
<evidence type="ECO:0000256" key="1">
    <source>
        <dbReference type="SAM" id="Phobius"/>
    </source>
</evidence>
<dbReference type="RefSeq" id="WP_307555333.1">
    <property type="nucleotide sequence ID" value="NZ_JAUSQU010000001.1"/>
</dbReference>
<evidence type="ECO:0008006" key="4">
    <source>
        <dbReference type="Google" id="ProtNLM"/>
    </source>
</evidence>
<reference evidence="2 3" key="1">
    <citation type="submission" date="2023-07" db="EMBL/GenBank/DDBJ databases">
        <title>Sequencing the genomes of 1000 actinobacteria strains.</title>
        <authorList>
            <person name="Klenk H.-P."/>
        </authorList>
    </citation>
    <scope>NUCLEOTIDE SEQUENCE [LARGE SCALE GENOMIC DNA]</scope>
    <source>
        <strain evidence="2 3">DSM 46740</strain>
    </source>
</reference>
<proteinExistence type="predicted"/>
<feature type="transmembrane region" description="Helical" evidence="1">
    <location>
        <begin position="46"/>
        <end position="66"/>
    </location>
</feature>
<keyword evidence="3" id="KW-1185">Reference proteome</keyword>
<organism evidence="2 3">
    <name type="scientific">Streptosporangium lutulentum</name>
    <dbReference type="NCBI Taxonomy" id="1461250"/>
    <lineage>
        <taxon>Bacteria</taxon>
        <taxon>Bacillati</taxon>
        <taxon>Actinomycetota</taxon>
        <taxon>Actinomycetes</taxon>
        <taxon>Streptosporangiales</taxon>
        <taxon>Streptosporangiaceae</taxon>
        <taxon>Streptosporangium</taxon>
    </lineage>
</organism>
<keyword evidence="1" id="KW-0812">Transmembrane</keyword>
<evidence type="ECO:0000313" key="3">
    <source>
        <dbReference type="Proteomes" id="UP001225356"/>
    </source>
</evidence>
<dbReference type="EMBL" id="JAUSQU010000001">
    <property type="protein sequence ID" value="MDP9841748.1"/>
    <property type="molecule type" value="Genomic_DNA"/>
</dbReference>
<dbReference type="Proteomes" id="UP001225356">
    <property type="component" value="Unassembled WGS sequence"/>
</dbReference>
<comment type="caution">
    <text evidence="2">The sequence shown here is derived from an EMBL/GenBank/DDBJ whole genome shotgun (WGS) entry which is preliminary data.</text>
</comment>
<dbReference type="NCBIfam" id="NF038083">
    <property type="entry name" value="CU044_5270_fam"/>
    <property type="match status" value="1"/>
</dbReference>
<protein>
    <recommendedName>
        <fullName evidence="4">CU044_5270 family protein</fullName>
    </recommendedName>
</protein>
<keyword evidence="1" id="KW-0472">Membrane</keyword>
<keyword evidence="1" id="KW-1133">Transmembrane helix</keyword>
<name>A0ABT9Q4T3_9ACTN</name>
<accession>A0ABT9Q4T3</accession>